<dbReference type="InterPro" id="IPR014614">
    <property type="entry name" value="KsdD_DH"/>
</dbReference>
<accession>A0A1H2G792</accession>
<protein>
    <recommendedName>
        <fullName evidence="4">FAD-dependent oxidoreductase 2 FAD-binding domain-containing protein</fullName>
    </recommendedName>
</protein>
<dbReference type="PANTHER" id="PTHR43260:SF1">
    <property type="entry name" value="KSDD-LIKE STEROID DEHYDROGENASE RV0785"/>
    <property type="match status" value="1"/>
</dbReference>
<organism evidence="5 6">
    <name type="scientific">Pseudomonas pohangensis</name>
    <dbReference type="NCBI Taxonomy" id="364197"/>
    <lineage>
        <taxon>Bacteria</taxon>
        <taxon>Pseudomonadati</taxon>
        <taxon>Pseudomonadota</taxon>
        <taxon>Gammaproteobacteria</taxon>
        <taxon>Pseudomonadales</taxon>
        <taxon>Pseudomonadaceae</taxon>
        <taxon>Pseudomonas</taxon>
    </lineage>
</organism>
<evidence type="ECO:0000256" key="3">
    <source>
        <dbReference type="ARBA" id="ARBA00023002"/>
    </source>
</evidence>
<dbReference type="STRING" id="364197.SAMN05216296_2096"/>
<dbReference type="InterPro" id="IPR027477">
    <property type="entry name" value="Succ_DH/fumarate_Rdtase_cat_sf"/>
</dbReference>
<evidence type="ECO:0000256" key="1">
    <source>
        <dbReference type="ARBA" id="ARBA00001974"/>
    </source>
</evidence>
<dbReference type="GO" id="GO:0016627">
    <property type="term" value="F:oxidoreductase activity, acting on the CH-CH group of donors"/>
    <property type="evidence" value="ECO:0007669"/>
    <property type="project" value="InterPro"/>
</dbReference>
<dbReference type="Gene3D" id="3.50.50.60">
    <property type="entry name" value="FAD/NAD(P)-binding domain"/>
    <property type="match status" value="1"/>
</dbReference>
<keyword evidence="2" id="KW-0285">Flavoprotein</keyword>
<keyword evidence="3" id="KW-0560">Oxidoreductase</keyword>
<dbReference type="Proteomes" id="UP000243232">
    <property type="component" value="Chromosome I"/>
</dbReference>
<keyword evidence="6" id="KW-1185">Reference proteome</keyword>
<dbReference type="EMBL" id="LT629785">
    <property type="protein sequence ID" value="SDU15517.1"/>
    <property type="molecule type" value="Genomic_DNA"/>
</dbReference>
<name>A0A1H2G792_9PSED</name>
<evidence type="ECO:0000256" key="2">
    <source>
        <dbReference type="ARBA" id="ARBA00022630"/>
    </source>
</evidence>
<dbReference type="PIRSF" id="PIRSF036654">
    <property type="entry name" value="UCP036654"/>
    <property type="match status" value="1"/>
</dbReference>
<evidence type="ECO:0000313" key="5">
    <source>
        <dbReference type="EMBL" id="SDU15517.1"/>
    </source>
</evidence>
<dbReference type="AlphaFoldDB" id="A0A1H2G792"/>
<dbReference type="SUPFAM" id="SSF51905">
    <property type="entry name" value="FAD/NAD(P)-binding domain"/>
    <property type="match status" value="1"/>
</dbReference>
<feature type="domain" description="FAD-dependent oxidoreductase 2 FAD-binding" evidence="4">
    <location>
        <begin position="32"/>
        <end position="542"/>
    </location>
</feature>
<evidence type="ECO:0000259" key="4">
    <source>
        <dbReference type="Pfam" id="PF00890"/>
    </source>
</evidence>
<dbReference type="PANTHER" id="PTHR43260">
    <property type="entry name" value="3-KETOSTEROID-DELTA-1-DEHYDROGENASE"/>
    <property type="match status" value="1"/>
</dbReference>
<proteinExistence type="predicted"/>
<dbReference type="InterPro" id="IPR003953">
    <property type="entry name" value="FAD-dep_OxRdtase_2_FAD-bd"/>
</dbReference>
<dbReference type="InterPro" id="IPR036188">
    <property type="entry name" value="FAD/NAD-bd_sf"/>
</dbReference>
<reference evidence="6" key="1">
    <citation type="submission" date="2016-10" db="EMBL/GenBank/DDBJ databases">
        <authorList>
            <person name="Varghese N."/>
            <person name="Submissions S."/>
        </authorList>
    </citation>
    <scope>NUCLEOTIDE SEQUENCE [LARGE SCALE GENOMIC DNA]</scope>
    <source>
        <strain evidence="6">DSM 17875</strain>
    </source>
</reference>
<dbReference type="Gene3D" id="3.90.700.10">
    <property type="entry name" value="Succinate dehydrogenase/fumarate reductase flavoprotein, catalytic domain"/>
    <property type="match status" value="1"/>
</dbReference>
<evidence type="ECO:0000313" key="6">
    <source>
        <dbReference type="Proteomes" id="UP000243232"/>
    </source>
</evidence>
<sequence>MQLLLPVTMRMIPAQAVRVRRLRLATTTVQSDVLVVGGGLAGLVTALEALRAGKRVTLVDRDSPERLGGLALWAFGGMALVGTALQARMKIPDTPEVALRDWLRFGEMAADDHYPQQWARYYAEHSAAQVYDWLLGEGVKFMPAVNWVERGMQGDGNSLPRYHIVWGTARELVRRMISALHAADSGGRLKLMHRHRITALEHQAGQLNGALAVCEETAAEVRLQAPVVVLAMGGINGSHAQTRANWPAHRPMPASMLNGAHPHADGKLHHWVADEMDGQITHAGEMWNYAAGFPHPYPHFAGHGLSIIPCKSALWLDHRGRRIGPEPLVTGFDTHWLCQRVAEQEKPWTWHLLNWRIAVKEFAISGAEHNQRIRDMQFPAFLKETLLGNHRLIRQMQSESPHFLVDDTLAGLAAKMNALTCSHDIAPGVLQATADAFDANFAGGSRLHNDDQLRRILHARQWGPDRLRTCKPAPLQKPGAGPYIAIHMQLITRKSLGGLQTDLHSRVLDATGQPVDGLYCVGEAAGFGGGGASGKRSLEGTFLPGCILTARAAARSFNAG</sequence>
<dbReference type="Pfam" id="PF00890">
    <property type="entry name" value="FAD_binding_2"/>
    <property type="match status" value="1"/>
</dbReference>
<comment type="cofactor">
    <cofactor evidence="1">
        <name>FAD</name>
        <dbReference type="ChEBI" id="CHEBI:57692"/>
    </cofactor>
</comment>
<gene>
    <name evidence="5" type="ORF">SAMN05216296_2096</name>
</gene>